<evidence type="ECO:0000313" key="2">
    <source>
        <dbReference type="Proteomes" id="UP000439986"/>
    </source>
</evidence>
<reference evidence="1 2" key="1">
    <citation type="submission" date="2019-11" db="EMBL/GenBank/DDBJ databases">
        <title>Novel species isolated from a subtropical stream in China.</title>
        <authorList>
            <person name="Lu H."/>
        </authorList>
    </citation>
    <scope>NUCLEOTIDE SEQUENCE [LARGE SCALE GENOMIC DNA]</scope>
    <source>
        <strain evidence="1 2">FT26W</strain>
    </source>
</reference>
<comment type="caution">
    <text evidence="1">The sequence shown here is derived from an EMBL/GenBank/DDBJ whole genome shotgun (WGS) entry which is preliminary data.</text>
</comment>
<sequence>MSQPKNPYYVPIATHRNKQLMKDIVQGVTVLIDVVNSEMPHDRSLAKAWIDENQPNNGAAIIWFEDAKTKARLKFGSVDEVRALMLQSETVR</sequence>
<dbReference type="RefSeq" id="WP_154355942.1">
    <property type="nucleotide sequence ID" value="NZ_WKJL01000001.1"/>
</dbReference>
<name>A0A844D445_9BURK</name>
<organism evidence="1 2">
    <name type="scientific">Duganella aquatilis</name>
    <dbReference type="NCBI Taxonomy" id="2666082"/>
    <lineage>
        <taxon>Bacteria</taxon>
        <taxon>Pseudomonadati</taxon>
        <taxon>Pseudomonadota</taxon>
        <taxon>Betaproteobacteria</taxon>
        <taxon>Burkholderiales</taxon>
        <taxon>Oxalobacteraceae</taxon>
        <taxon>Telluria group</taxon>
        <taxon>Duganella</taxon>
    </lineage>
</organism>
<evidence type="ECO:0000313" key="1">
    <source>
        <dbReference type="EMBL" id="MRW82906.1"/>
    </source>
</evidence>
<gene>
    <name evidence="1" type="ORF">GJ698_02225</name>
</gene>
<keyword evidence="2" id="KW-1185">Reference proteome</keyword>
<dbReference type="EMBL" id="WKJL01000001">
    <property type="protein sequence ID" value="MRW82906.1"/>
    <property type="molecule type" value="Genomic_DNA"/>
</dbReference>
<accession>A0A844D445</accession>
<dbReference type="Proteomes" id="UP000439986">
    <property type="component" value="Unassembled WGS sequence"/>
</dbReference>
<protein>
    <submittedName>
        <fullName evidence="1">Uncharacterized protein</fullName>
    </submittedName>
</protein>
<proteinExistence type="predicted"/>
<dbReference type="AlphaFoldDB" id="A0A844D445"/>